<comment type="caution">
    <text evidence="2">The sequence shown here is derived from an EMBL/GenBank/DDBJ whole genome shotgun (WGS) entry which is preliminary data.</text>
</comment>
<dbReference type="EMBL" id="AMLP01000019">
    <property type="protein sequence ID" value="ELS58499.1"/>
    <property type="molecule type" value="Genomic_DNA"/>
</dbReference>
<dbReference type="InterPro" id="IPR037171">
    <property type="entry name" value="NagB/RpiA_transferase-like"/>
</dbReference>
<reference evidence="2 3" key="1">
    <citation type="journal article" date="2013" name="Genome Announc.">
        <title>Draft Genome Sequence of Streptomyces viridochromogenes Strain Tu57, Producer of Avilamycin.</title>
        <authorList>
            <person name="Gruning B.A."/>
            <person name="Erxleben A."/>
            <person name="Hahnlein A."/>
            <person name="Gunther S."/>
        </authorList>
    </citation>
    <scope>NUCLEOTIDE SEQUENCE [LARGE SCALE GENOMIC DNA]</scope>
    <source>
        <strain evidence="2 3">Tue57</strain>
    </source>
</reference>
<accession>L8PQX9</accession>
<dbReference type="Proteomes" id="UP000011205">
    <property type="component" value="Unassembled WGS sequence"/>
</dbReference>
<feature type="domain" description="DeoR-like transcriptional repressor C-terminal sensor" evidence="1">
    <location>
        <begin position="3"/>
        <end position="56"/>
    </location>
</feature>
<evidence type="ECO:0000313" key="3">
    <source>
        <dbReference type="Proteomes" id="UP000011205"/>
    </source>
</evidence>
<organism evidence="2 3">
    <name type="scientific">Streptomyces viridochromogenes Tue57</name>
    <dbReference type="NCBI Taxonomy" id="1160705"/>
    <lineage>
        <taxon>Bacteria</taxon>
        <taxon>Bacillati</taxon>
        <taxon>Actinomycetota</taxon>
        <taxon>Actinomycetes</taxon>
        <taxon>Kitasatosporales</taxon>
        <taxon>Streptomycetaceae</taxon>
        <taxon>Streptomyces</taxon>
    </lineage>
</organism>
<name>L8PQX9_STRVR</name>
<protein>
    <submittedName>
        <fullName evidence="2">Putative transcriptional regulator, DeoR family</fullName>
    </submittedName>
</protein>
<dbReference type="PATRIC" id="fig|1160705.3.peg.487"/>
<evidence type="ECO:0000313" key="2">
    <source>
        <dbReference type="EMBL" id="ELS58499.1"/>
    </source>
</evidence>
<sequence length="76" mass="7643">MAEGLTAYGLDDAAVKKAGIASTRRIIVVADGSKLGHTAYAHVGPATLLHTLVTDTSAPADEVTALEATGIVVQAV</sequence>
<dbReference type="AlphaFoldDB" id="L8PQX9"/>
<dbReference type="SUPFAM" id="SSF100950">
    <property type="entry name" value="NagB/RpiA/CoA transferase-like"/>
    <property type="match status" value="1"/>
</dbReference>
<gene>
    <name evidence="2" type="ORF">STVIR_0492</name>
</gene>
<dbReference type="Pfam" id="PF00455">
    <property type="entry name" value="DeoRC"/>
    <property type="match status" value="1"/>
</dbReference>
<evidence type="ECO:0000259" key="1">
    <source>
        <dbReference type="Pfam" id="PF00455"/>
    </source>
</evidence>
<dbReference type="InterPro" id="IPR014036">
    <property type="entry name" value="DeoR-like_C"/>
</dbReference>
<proteinExistence type="predicted"/>